<evidence type="ECO:0000259" key="1">
    <source>
        <dbReference type="Pfam" id="PF08268"/>
    </source>
</evidence>
<evidence type="ECO:0000313" key="2">
    <source>
        <dbReference type="EMBL" id="PIN01112.1"/>
    </source>
</evidence>
<feature type="domain" description="F-box associated beta-propeller type 3" evidence="1">
    <location>
        <begin position="22"/>
        <end position="156"/>
    </location>
</feature>
<dbReference type="Proteomes" id="UP000231279">
    <property type="component" value="Unassembled WGS sequence"/>
</dbReference>
<dbReference type="EMBL" id="NKXS01006590">
    <property type="protein sequence ID" value="PIN01112.1"/>
    <property type="molecule type" value="Genomic_DNA"/>
</dbReference>
<organism evidence="2 3">
    <name type="scientific">Handroanthus impetiginosus</name>
    <dbReference type="NCBI Taxonomy" id="429701"/>
    <lineage>
        <taxon>Eukaryota</taxon>
        <taxon>Viridiplantae</taxon>
        <taxon>Streptophyta</taxon>
        <taxon>Embryophyta</taxon>
        <taxon>Tracheophyta</taxon>
        <taxon>Spermatophyta</taxon>
        <taxon>Magnoliopsida</taxon>
        <taxon>eudicotyledons</taxon>
        <taxon>Gunneridae</taxon>
        <taxon>Pentapetalae</taxon>
        <taxon>asterids</taxon>
        <taxon>lamiids</taxon>
        <taxon>Lamiales</taxon>
        <taxon>Bignoniaceae</taxon>
        <taxon>Crescentiina</taxon>
        <taxon>Tabebuia alliance</taxon>
        <taxon>Handroanthus</taxon>
    </lineage>
</organism>
<dbReference type="InterPro" id="IPR013187">
    <property type="entry name" value="F-box-assoc_dom_typ3"/>
</dbReference>
<evidence type="ECO:0000313" key="3">
    <source>
        <dbReference type="Proteomes" id="UP000231279"/>
    </source>
</evidence>
<dbReference type="Pfam" id="PF08268">
    <property type="entry name" value="FBA_3"/>
    <property type="match status" value="1"/>
</dbReference>
<name>A0A2G9G7C1_9LAMI</name>
<accession>A0A2G9G7C1</accession>
<keyword evidence="3" id="KW-1185">Reference proteome</keyword>
<protein>
    <recommendedName>
        <fullName evidence="1">F-box associated beta-propeller type 3 domain-containing protein</fullName>
    </recommendedName>
</protein>
<comment type="caution">
    <text evidence="2">The sequence shown here is derived from an EMBL/GenBank/DDBJ whole genome shotgun (WGS) entry which is preliminary data.</text>
</comment>
<proteinExistence type="predicted"/>
<gene>
    <name evidence="2" type="ORF">CDL12_26384</name>
</gene>
<dbReference type="AlphaFoldDB" id="A0A2G9G7C1"/>
<dbReference type="OrthoDB" id="911383at2759"/>
<sequence>MWRKAATPHLNCQPSHAWDPKKIMIFDMFSEEFSVRPIPLKTCSGEMAYTLPDLSVKEDHLCLCHVSGYEQVRDIWILEDYDKWSWVRKYTVNLAWDTNKYPLKANARFSHFVTVVSIHKDELVLFWRYRGMFSYDLVSKSIERINLKKSEMDDYDNYSYDEYLSFSVYNATTSD</sequence>
<reference evidence="3" key="1">
    <citation type="journal article" date="2018" name="Gigascience">
        <title>Genome assembly of the Pink Ipe (Handroanthus impetiginosus, Bignoniaceae), a highly valued, ecologically keystone Neotropical timber forest tree.</title>
        <authorList>
            <person name="Silva-Junior O.B."/>
            <person name="Grattapaglia D."/>
            <person name="Novaes E."/>
            <person name="Collevatti R.G."/>
        </authorList>
    </citation>
    <scope>NUCLEOTIDE SEQUENCE [LARGE SCALE GENOMIC DNA]</scope>
    <source>
        <strain evidence="3">cv. UFG-1</strain>
    </source>
</reference>